<reference evidence="2 3" key="1">
    <citation type="submission" date="2024-06" db="EMBL/GenBank/DDBJ databases">
        <title>The draft genome of Grus japonensis, version 3.</title>
        <authorList>
            <person name="Nabeshima K."/>
            <person name="Suzuki S."/>
            <person name="Onuma M."/>
        </authorList>
    </citation>
    <scope>NUCLEOTIDE SEQUENCE [LARGE SCALE GENOMIC DNA]</scope>
    <source>
        <strain evidence="2 3">451A</strain>
    </source>
</reference>
<dbReference type="Gene3D" id="3.40.33.10">
    <property type="entry name" value="CAP"/>
    <property type="match status" value="1"/>
</dbReference>
<gene>
    <name evidence="2" type="ORF">GRJ2_001001400</name>
</gene>
<proteinExistence type="predicted"/>
<dbReference type="Proteomes" id="UP001623348">
    <property type="component" value="Unassembled WGS sequence"/>
</dbReference>
<sequence>MEKSIGKIPSWLPQRQSGATSIDRKQKTYKSPSGEELQSLPQPPEEGQKKLLIFLETKAEQCGENVFTSSAPLSWSYVIQAWYNEEKDFQYGTGAKTQGGVVGHYTQPSFESLKMFIPTALAKSPGHTHIFIKFTALLPANAKLK</sequence>
<evidence type="ECO:0000256" key="1">
    <source>
        <dbReference type="SAM" id="MobiDB-lite"/>
    </source>
</evidence>
<dbReference type="InterPro" id="IPR035940">
    <property type="entry name" value="CAP_sf"/>
</dbReference>
<comment type="caution">
    <text evidence="2">The sequence shown here is derived from an EMBL/GenBank/DDBJ whole genome shotgun (WGS) entry which is preliminary data.</text>
</comment>
<organism evidence="2 3">
    <name type="scientific">Grus japonensis</name>
    <name type="common">Japanese crane</name>
    <name type="synonym">Red-crowned crane</name>
    <dbReference type="NCBI Taxonomy" id="30415"/>
    <lineage>
        <taxon>Eukaryota</taxon>
        <taxon>Metazoa</taxon>
        <taxon>Chordata</taxon>
        <taxon>Craniata</taxon>
        <taxon>Vertebrata</taxon>
        <taxon>Euteleostomi</taxon>
        <taxon>Archelosauria</taxon>
        <taxon>Archosauria</taxon>
        <taxon>Dinosauria</taxon>
        <taxon>Saurischia</taxon>
        <taxon>Theropoda</taxon>
        <taxon>Coelurosauria</taxon>
        <taxon>Aves</taxon>
        <taxon>Neognathae</taxon>
        <taxon>Neoaves</taxon>
        <taxon>Gruiformes</taxon>
        <taxon>Gruidae</taxon>
        <taxon>Grus</taxon>
    </lineage>
</organism>
<accession>A0ABC9WJF3</accession>
<dbReference type="SUPFAM" id="SSF55797">
    <property type="entry name" value="PR-1-like"/>
    <property type="match status" value="1"/>
</dbReference>
<dbReference type="EMBL" id="BAAFJT010000003">
    <property type="protein sequence ID" value="GAB0185361.1"/>
    <property type="molecule type" value="Genomic_DNA"/>
</dbReference>
<name>A0ABC9WJF3_GRUJA</name>
<keyword evidence="3" id="KW-1185">Reference proteome</keyword>
<evidence type="ECO:0000313" key="2">
    <source>
        <dbReference type="EMBL" id="GAB0185361.1"/>
    </source>
</evidence>
<protein>
    <submittedName>
        <fullName evidence="2">Cysteine-rich venom protein kaouthin-2-like</fullName>
    </submittedName>
</protein>
<dbReference type="AlphaFoldDB" id="A0ABC9WJF3"/>
<feature type="region of interest" description="Disordered" evidence="1">
    <location>
        <begin position="1"/>
        <end position="45"/>
    </location>
</feature>
<evidence type="ECO:0000313" key="3">
    <source>
        <dbReference type="Proteomes" id="UP001623348"/>
    </source>
</evidence>